<reference evidence="3 4" key="1">
    <citation type="submission" date="2016-12" db="EMBL/GenBank/DDBJ databases">
        <title>Genome sequencing of Methylocaldum marinum.</title>
        <authorList>
            <person name="Takeuchi M."/>
            <person name="Kamagata Y."/>
            <person name="Hiraoka S."/>
            <person name="Oshima K."/>
            <person name="Hattori M."/>
            <person name="Iwasaki W."/>
        </authorList>
    </citation>
    <scope>NUCLEOTIDE SEQUENCE [LARGE SCALE GENOMIC DNA]</scope>
    <source>
        <strain evidence="3 4">S8</strain>
    </source>
</reference>
<evidence type="ECO:0000259" key="2">
    <source>
        <dbReference type="Pfam" id="PF20432"/>
    </source>
</evidence>
<evidence type="ECO:0000259" key="1">
    <source>
        <dbReference type="Pfam" id="PF09722"/>
    </source>
</evidence>
<name>A0A250KQZ6_9GAMM</name>
<dbReference type="InterPro" id="IPR011979">
    <property type="entry name" value="Antitox_Xre"/>
</dbReference>
<dbReference type="InterPro" id="IPR024467">
    <property type="entry name" value="Xre/MbcA/ParS-like_toxin-bd"/>
</dbReference>
<gene>
    <name evidence="3" type="ORF">sS8_2008</name>
</gene>
<accession>A0A250KQZ6</accession>
<dbReference type="Pfam" id="PF09722">
    <property type="entry name" value="Xre_MbcA_ParS_C"/>
    <property type="match status" value="1"/>
</dbReference>
<dbReference type="Pfam" id="PF20432">
    <property type="entry name" value="Xre-like-HTH"/>
    <property type="match status" value="1"/>
</dbReference>
<keyword evidence="4" id="KW-1185">Reference proteome</keyword>
<dbReference type="NCBIfam" id="TIGR02293">
    <property type="entry name" value="TAS_TIGR02293"/>
    <property type="match status" value="1"/>
</dbReference>
<dbReference type="OrthoDB" id="8595277at2"/>
<protein>
    <submittedName>
        <fullName evidence="3">Uncharacterized protein</fullName>
    </submittedName>
</protein>
<feature type="domain" description="Antitoxin Xre/MbcA/ParS-like toxin-binding" evidence="1">
    <location>
        <begin position="103"/>
        <end position="152"/>
    </location>
</feature>
<organism evidence="3 4">
    <name type="scientific">Methylocaldum marinum</name>
    <dbReference type="NCBI Taxonomy" id="1432792"/>
    <lineage>
        <taxon>Bacteria</taxon>
        <taxon>Pseudomonadati</taxon>
        <taxon>Pseudomonadota</taxon>
        <taxon>Gammaproteobacteria</taxon>
        <taxon>Methylococcales</taxon>
        <taxon>Methylococcaceae</taxon>
        <taxon>Methylocaldum</taxon>
    </lineage>
</organism>
<dbReference type="KEGG" id="mmai:sS8_2008"/>
<dbReference type="RefSeq" id="WP_119629470.1">
    <property type="nucleotide sequence ID" value="NZ_AP017928.1"/>
</dbReference>
<dbReference type="EMBL" id="AP017928">
    <property type="protein sequence ID" value="BBA33962.1"/>
    <property type="molecule type" value="Genomic_DNA"/>
</dbReference>
<evidence type="ECO:0000313" key="3">
    <source>
        <dbReference type="EMBL" id="BBA33962.1"/>
    </source>
</evidence>
<dbReference type="GO" id="GO:0003677">
    <property type="term" value="F:DNA binding"/>
    <property type="evidence" value="ECO:0007669"/>
    <property type="project" value="InterPro"/>
</dbReference>
<dbReference type="Proteomes" id="UP000266313">
    <property type="component" value="Chromosome"/>
</dbReference>
<dbReference type="InterPro" id="IPR046847">
    <property type="entry name" value="Xre-like_HTH"/>
</dbReference>
<feature type="domain" description="Antitoxin Xre-like helix-turn-helix" evidence="2">
    <location>
        <begin position="52"/>
        <end position="98"/>
    </location>
</feature>
<sequence>MVSRSNNTAAESSGSRYGHFLARLGILLDFPGRLTSEEELIREVPLRMQPSVLDKLAEEGLTAKELALVLPPRTLSHRRAQQQPLSPDESDRALRVARLVALAETVFGNRDKALRWLRKPLKKLDYRTPMEILSTELGGRIIEEYLIQIDEGFAA</sequence>
<proteinExistence type="predicted"/>
<evidence type="ECO:0000313" key="4">
    <source>
        <dbReference type="Proteomes" id="UP000266313"/>
    </source>
</evidence>
<dbReference type="AlphaFoldDB" id="A0A250KQZ6"/>